<dbReference type="EMBL" id="RJVU01071319">
    <property type="protein sequence ID" value="ROI48991.1"/>
    <property type="molecule type" value="Genomic_DNA"/>
</dbReference>
<reference evidence="2 3" key="1">
    <citation type="submission" date="2018-10" db="EMBL/GenBank/DDBJ databases">
        <title>Genome assembly for a Yunnan-Guizhou Plateau 3E fish, Anabarilius grahami (Regan), and its evolutionary and genetic applications.</title>
        <authorList>
            <person name="Jiang W."/>
        </authorList>
    </citation>
    <scope>NUCLEOTIDE SEQUENCE [LARGE SCALE GENOMIC DNA]</scope>
    <source>
        <strain evidence="2">AG-KIZ</strain>
        <tissue evidence="2">Muscle</tissue>
    </source>
</reference>
<evidence type="ECO:0000313" key="2">
    <source>
        <dbReference type="EMBL" id="ROI48991.1"/>
    </source>
</evidence>
<accession>A0A3N0XLH6</accession>
<proteinExistence type="predicted"/>
<comment type="caution">
    <text evidence="2">The sequence shown here is derived from an EMBL/GenBank/DDBJ whole genome shotgun (WGS) entry which is preliminary data.</text>
</comment>
<keyword evidence="3" id="KW-1185">Reference proteome</keyword>
<feature type="compositionally biased region" description="Low complexity" evidence="1">
    <location>
        <begin position="156"/>
        <end position="167"/>
    </location>
</feature>
<feature type="region of interest" description="Disordered" evidence="1">
    <location>
        <begin position="135"/>
        <end position="167"/>
    </location>
</feature>
<evidence type="ECO:0000313" key="3">
    <source>
        <dbReference type="Proteomes" id="UP000281406"/>
    </source>
</evidence>
<dbReference type="Proteomes" id="UP000281406">
    <property type="component" value="Unassembled WGS sequence"/>
</dbReference>
<protein>
    <submittedName>
        <fullName evidence="2">Uncharacterized protein</fullName>
    </submittedName>
</protein>
<evidence type="ECO:0000256" key="1">
    <source>
        <dbReference type="SAM" id="MobiDB-lite"/>
    </source>
</evidence>
<gene>
    <name evidence="2" type="ORF">DPX16_4012</name>
</gene>
<name>A0A3N0XLH6_ANAGA</name>
<dbReference type="AlphaFoldDB" id="A0A3N0XLH6"/>
<sequence>MSANSLSIRAACQSLSQGILGVSRCCARRWRSDTPLLHHSQKQRTIIYSTTHFCWSMKQNDVKTHYKKPKHDLFIPKCTGDEELHFGVTPHLGTLSGPAGRVVVVPAGAAGSSSLTERHGSGALEQLGQQLEHQRYDHDPQHRIGPLPLRPPAPNAPMNCAAPTPHA</sequence>
<organism evidence="2 3">
    <name type="scientific">Anabarilius grahami</name>
    <name type="common">Kanglang fish</name>
    <name type="synonym">Barilius grahami</name>
    <dbReference type="NCBI Taxonomy" id="495550"/>
    <lineage>
        <taxon>Eukaryota</taxon>
        <taxon>Metazoa</taxon>
        <taxon>Chordata</taxon>
        <taxon>Craniata</taxon>
        <taxon>Vertebrata</taxon>
        <taxon>Euteleostomi</taxon>
        <taxon>Actinopterygii</taxon>
        <taxon>Neopterygii</taxon>
        <taxon>Teleostei</taxon>
        <taxon>Ostariophysi</taxon>
        <taxon>Cypriniformes</taxon>
        <taxon>Xenocyprididae</taxon>
        <taxon>Xenocypridinae</taxon>
        <taxon>Xenocypridinae incertae sedis</taxon>
        <taxon>Anabarilius</taxon>
    </lineage>
</organism>